<dbReference type="PANTHER" id="PTHR12406">
    <property type="entry name" value="CALCIUM-INDEPENDENT PHOSPHOLIPASE A2 IPLA2 -RELATED"/>
    <property type="match status" value="1"/>
</dbReference>
<sequence>MYDSERGWSLSFVGCGFLGFYHVGVTRCLCERAPHLIRHAHRFFGTSAGALHCAVFLSGTSLDQTLEMLMGLVRSARSRSLSILHPSFNLSKRLREGLRRILPDNAHQLLSGKLCISLTRVSDGKNVLVSDFRSKEEVLDALLCSSFIPLVSGFIPPSFRGERYVDGGVSDNVPFFDSKTTITVSPFYGENDICPKVKSTNFLHVDFTKLNLRLCSENIYLISRALFPPDVKVLGEICLRGYLDAVRFLEENGICDRPYPGLNVSLAEWDVFEPPWEPLSPDSSPGVAAWEARPEGDELLDHLRLSILPWDEHIRILSPKLMLALREAARNPDGYISKMCNFLPIKVVSYMLLPCTLPLESAIAVVQRLVMWLPDMPDDIQWLQWATSRICCRVMRCLLPTSRSQTPANGHQPPPTNQNTSGAASLPIPPWTRTPTPWTGQ</sequence>
<keyword evidence="14 41" id="KW-0378">Hydrolase</keyword>
<dbReference type="InterPro" id="IPR016035">
    <property type="entry name" value="Acyl_Trfase/lysoPLipase"/>
</dbReference>
<comment type="catalytic activity">
    <reaction evidence="26">
        <text>1-(9Z-octadecenoyl)-sn-glycero-3-phosphate + (9Z,12Z)-octadecadienoyl-CoA = 1-(9Z)-octadecenoyl-2-(9Z,12Z)-octadecadienoyl-sn-glycero-3-phosphate + CoA</text>
        <dbReference type="Rhea" id="RHEA:37159"/>
        <dbReference type="ChEBI" id="CHEBI:57287"/>
        <dbReference type="ChEBI" id="CHEBI:57383"/>
        <dbReference type="ChEBI" id="CHEBI:74544"/>
        <dbReference type="ChEBI" id="CHEBI:74563"/>
    </reaction>
    <physiologicalReaction direction="left-to-right" evidence="26">
        <dbReference type="Rhea" id="RHEA:37160"/>
    </physiologicalReaction>
</comment>
<dbReference type="GO" id="GO:0004623">
    <property type="term" value="F:phospholipase A2 activity"/>
    <property type="evidence" value="ECO:0007669"/>
    <property type="project" value="UniProtKB-EC"/>
</dbReference>
<evidence type="ECO:0000256" key="16">
    <source>
        <dbReference type="ARBA" id="ARBA00022989"/>
    </source>
</evidence>
<feature type="active site" description="Proton acceptor" evidence="41">
    <location>
        <position position="166"/>
    </location>
</feature>
<evidence type="ECO:0000256" key="38">
    <source>
        <dbReference type="ARBA" id="ARBA00079790"/>
    </source>
</evidence>
<evidence type="ECO:0000256" key="6">
    <source>
        <dbReference type="ARBA" id="ARBA00005189"/>
    </source>
</evidence>
<evidence type="ECO:0000256" key="18">
    <source>
        <dbReference type="ARBA" id="ARBA00023136"/>
    </source>
</evidence>
<evidence type="ECO:0000256" key="32">
    <source>
        <dbReference type="ARBA" id="ARBA00051085"/>
    </source>
</evidence>
<dbReference type="GO" id="GO:0006654">
    <property type="term" value="P:phosphatidic acid biosynthetic process"/>
    <property type="evidence" value="ECO:0007669"/>
    <property type="project" value="UniProtKB-ARBA"/>
</dbReference>
<dbReference type="CDD" id="cd07221">
    <property type="entry name" value="Pat_PNPLA3"/>
    <property type="match status" value="1"/>
</dbReference>
<dbReference type="Ensembl" id="ENSSSCT00035030270.1">
    <property type="protein sequence ID" value="ENSSSCP00035011782.1"/>
    <property type="gene ID" value="ENSSSCG00035023110.1"/>
</dbReference>
<evidence type="ECO:0000313" key="44">
    <source>
        <dbReference type="Ensembl" id="ENSSSCP00035011782.1"/>
    </source>
</evidence>
<evidence type="ECO:0000313" key="45">
    <source>
        <dbReference type="Proteomes" id="UP000694720"/>
    </source>
</evidence>
<evidence type="ECO:0000256" key="39">
    <source>
        <dbReference type="ARBA" id="ARBA00080560"/>
    </source>
</evidence>
<evidence type="ECO:0000256" key="42">
    <source>
        <dbReference type="SAM" id="MobiDB-lite"/>
    </source>
</evidence>
<evidence type="ECO:0000256" key="8">
    <source>
        <dbReference type="ARBA" id="ARBA00013278"/>
    </source>
</evidence>
<evidence type="ECO:0000256" key="34">
    <source>
        <dbReference type="ARBA" id="ARBA00052658"/>
    </source>
</evidence>
<evidence type="ECO:0000256" key="14">
    <source>
        <dbReference type="ARBA" id="ARBA00022801"/>
    </source>
</evidence>
<dbReference type="Gene3D" id="3.40.1090.10">
    <property type="entry name" value="Cytosolic phospholipase A2 catalytic domain"/>
    <property type="match status" value="2"/>
</dbReference>
<dbReference type="AlphaFoldDB" id="A0A8D0Z962"/>
<dbReference type="GO" id="GO:0035727">
    <property type="term" value="F:lysophosphatidic acid binding"/>
    <property type="evidence" value="ECO:0007669"/>
    <property type="project" value="UniProtKB-ARBA"/>
</dbReference>
<gene>
    <name evidence="44" type="primary">PNPLA3</name>
</gene>
<dbReference type="GO" id="GO:0019433">
    <property type="term" value="P:triglyceride catabolic process"/>
    <property type="evidence" value="ECO:0007669"/>
    <property type="project" value="InterPro"/>
</dbReference>
<reference evidence="44" key="1">
    <citation type="submission" date="2025-05" db="UniProtKB">
        <authorList>
            <consortium name="Ensembl"/>
        </authorList>
    </citation>
    <scope>IDENTIFICATION</scope>
</reference>
<evidence type="ECO:0000256" key="12">
    <source>
        <dbReference type="ARBA" id="ARBA00022679"/>
    </source>
</evidence>
<dbReference type="InterPro" id="IPR039185">
    <property type="entry name" value="Pat_PNPLA3"/>
</dbReference>
<dbReference type="GO" id="GO:0004806">
    <property type="term" value="F:triacylglycerol lipase activity"/>
    <property type="evidence" value="ECO:0007669"/>
    <property type="project" value="UniProtKB-EC"/>
</dbReference>
<evidence type="ECO:0000256" key="20">
    <source>
        <dbReference type="ARBA" id="ARBA00023209"/>
    </source>
</evidence>
<dbReference type="Pfam" id="PF01734">
    <property type="entry name" value="Patatin"/>
    <property type="match status" value="1"/>
</dbReference>
<comment type="function">
    <text evidence="35">Specifically catalyzes coenzyme A (CoA)-dependent acylation of 1-acyl-sn-glycerol 3-phosphate (2-lysophosphatidic acid/LPA) to generate phosphatidic acid (PA), an important metabolic intermediate and precursor for both triglycerides and glycerophospholipids. Does not esterify other lysophospholipids. Acyl donors are long chain (at least C16) fatty acyl-CoAs: arachidonoyl-CoA, linoleoyl-CoA, oleoyl-CoA and at a lesser extent palmitoyl-CoA. Additionally possesses low triacylglycerol lipase and CoA-independent acylglycerol transacylase activities and thus may play a role in acyl-chain remodeling of triglycerides. In vitro may express hydrolytic activity against glycerolipids triacylglycerol, diacylglycerol and monoacylglycerol, with a strong preference for oleic acid as the acyl moiety. However, the triacylglycerol hydrolase activity is controversial and may be very low. Possesses phospholipase A2 activity.</text>
</comment>
<evidence type="ECO:0000256" key="27">
    <source>
        <dbReference type="ARBA" id="ARBA00049561"/>
    </source>
</evidence>
<evidence type="ECO:0000256" key="11">
    <source>
        <dbReference type="ARBA" id="ARBA00022677"/>
    </source>
</evidence>
<name>A0A8D0Z962_PIG</name>
<evidence type="ECO:0000256" key="40">
    <source>
        <dbReference type="ARBA" id="ARBA00083280"/>
    </source>
</evidence>
<evidence type="ECO:0000256" key="13">
    <source>
        <dbReference type="ARBA" id="ARBA00022692"/>
    </source>
</evidence>
<comment type="catalytic activity">
    <reaction evidence="3">
        <text>a 1-acyl-sn-glycero-3-phosphate + an acyl-CoA = a 1,2-diacyl-sn-glycero-3-phosphate + CoA</text>
        <dbReference type="Rhea" id="RHEA:19709"/>
        <dbReference type="ChEBI" id="CHEBI:57287"/>
        <dbReference type="ChEBI" id="CHEBI:57970"/>
        <dbReference type="ChEBI" id="CHEBI:58342"/>
        <dbReference type="ChEBI" id="CHEBI:58608"/>
        <dbReference type="EC" id="2.3.1.51"/>
    </reaction>
</comment>
<evidence type="ECO:0000256" key="30">
    <source>
        <dbReference type="ARBA" id="ARBA00050561"/>
    </source>
</evidence>
<comment type="pathway">
    <text evidence="23">Phospholipid metabolism.</text>
</comment>
<evidence type="ECO:0000256" key="15">
    <source>
        <dbReference type="ARBA" id="ARBA00022968"/>
    </source>
</evidence>
<dbReference type="GO" id="GO:0019432">
    <property type="term" value="P:triglyceride biosynthetic process"/>
    <property type="evidence" value="ECO:0007669"/>
    <property type="project" value="UniProtKB-ARBA"/>
</dbReference>
<comment type="catalytic activity">
    <reaction evidence="29">
        <text>1,2,3-tri-(9Z-octadecenoyl)-glycerol + H2O = 1,3-di-(9Z-octadecenoyl)-glycerol + (9Z)-octadecenoate + H(+)</text>
        <dbReference type="Rhea" id="RHEA:38387"/>
        <dbReference type="ChEBI" id="CHEBI:15377"/>
        <dbReference type="ChEBI" id="CHEBI:15378"/>
        <dbReference type="ChEBI" id="CHEBI:30823"/>
        <dbReference type="ChEBI" id="CHEBI:53753"/>
        <dbReference type="ChEBI" id="CHEBI:75735"/>
    </reaction>
    <physiologicalReaction direction="left-to-right" evidence="29">
        <dbReference type="Rhea" id="RHEA:38388"/>
    </physiologicalReaction>
</comment>
<dbReference type="FunFam" id="3.40.1090.10:FF:000042">
    <property type="entry name" value="Patatin-like phospholipase domain-containing 3"/>
    <property type="match status" value="1"/>
</dbReference>
<keyword evidence="16" id="KW-1133">Transmembrane helix</keyword>
<evidence type="ECO:0000256" key="26">
    <source>
        <dbReference type="ARBA" id="ARBA00049345"/>
    </source>
</evidence>
<keyword evidence="17 41" id="KW-0443">Lipid metabolism</keyword>
<evidence type="ECO:0000256" key="31">
    <source>
        <dbReference type="ARBA" id="ARBA00050827"/>
    </source>
</evidence>
<keyword evidence="19" id="KW-0325">Glycoprotein</keyword>
<keyword evidence="11" id="KW-0551">Lipid droplet</keyword>
<comment type="pathway">
    <text evidence="6">Lipid metabolism.</text>
</comment>
<feature type="short sequence motif" description="GXSXG" evidence="41">
    <location>
        <begin position="45"/>
        <end position="49"/>
    </location>
</feature>
<evidence type="ECO:0000256" key="41">
    <source>
        <dbReference type="PROSITE-ProRule" id="PRU01161"/>
    </source>
</evidence>
<dbReference type="FunFam" id="3.40.1090.10:FF:000003">
    <property type="entry name" value="Patatin-like phospholipase domain-containing protein 2"/>
    <property type="match status" value="1"/>
</dbReference>
<keyword evidence="22" id="KW-0012">Acyltransferase</keyword>
<feature type="region of interest" description="Disordered" evidence="42">
    <location>
        <begin position="404"/>
        <end position="441"/>
    </location>
</feature>
<dbReference type="EC" id="2.3.1.51" evidence="7"/>
<protein>
    <recommendedName>
        <fullName evidence="39">Acylglycerol transacylase</fullName>
        <ecNumber evidence="7">2.3.1.51</ecNumber>
        <ecNumber evidence="9">3.1.1.3</ecNumber>
        <ecNumber evidence="8">3.1.1.4</ecNumber>
    </recommendedName>
    <alternativeName>
        <fullName evidence="40">Adiponutrin</fullName>
    </alternativeName>
    <alternativeName>
        <fullName evidence="38">Calcium-independent phospholipase A2-epsilon</fullName>
    </alternativeName>
    <alternativeName>
        <fullName evidence="24">Lysophosphatidic acid acyltransferase</fullName>
    </alternativeName>
    <alternativeName>
        <fullName evidence="37">Patatin-like phospholipase domain-containing protein 3</fullName>
    </alternativeName>
</protein>
<dbReference type="GO" id="GO:0001676">
    <property type="term" value="P:long-chain fatty acid metabolic process"/>
    <property type="evidence" value="ECO:0007669"/>
    <property type="project" value="UniProtKB-ARBA"/>
</dbReference>
<evidence type="ECO:0000256" key="22">
    <source>
        <dbReference type="ARBA" id="ARBA00023315"/>
    </source>
</evidence>
<evidence type="ECO:0000256" key="29">
    <source>
        <dbReference type="ARBA" id="ARBA00050373"/>
    </source>
</evidence>
<keyword evidence="10" id="KW-0444">Lipid biosynthesis</keyword>
<feature type="active site" description="Nucleophile" evidence="41">
    <location>
        <position position="47"/>
    </location>
</feature>
<keyword evidence="18" id="KW-0472">Membrane</keyword>
<evidence type="ECO:0000256" key="9">
    <source>
        <dbReference type="ARBA" id="ARBA00013279"/>
    </source>
</evidence>
<dbReference type="EC" id="3.1.1.4" evidence="8"/>
<comment type="catalytic activity">
    <reaction evidence="30">
        <text>a 1-acylglycerol + a 1,3-diacylglycerol = a triacylglycerol + glycerol</text>
        <dbReference type="Rhea" id="RHEA:44440"/>
        <dbReference type="ChEBI" id="CHEBI:17754"/>
        <dbReference type="ChEBI" id="CHEBI:17855"/>
        <dbReference type="ChEBI" id="CHEBI:35759"/>
        <dbReference type="ChEBI" id="CHEBI:47777"/>
    </reaction>
</comment>
<keyword evidence="21" id="KW-1208">Phospholipid metabolism</keyword>
<evidence type="ECO:0000256" key="23">
    <source>
        <dbReference type="ARBA" id="ARBA00025707"/>
    </source>
</evidence>
<keyword evidence="20" id="KW-0594">Phospholipid biosynthesis</keyword>
<keyword evidence="15" id="KW-0735">Signal-anchor</keyword>
<comment type="catalytic activity">
    <reaction evidence="34">
        <text>1-(9Z-octadecenoyl)-glycerol + 1,2-di-(9Z-octadecenoyl)-glycerol = 1,2,3-tri-(9Z-octadecenoyl)-glycerol + glycerol</text>
        <dbReference type="Rhea" id="RHEA:38327"/>
        <dbReference type="ChEBI" id="CHEBI:17754"/>
        <dbReference type="ChEBI" id="CHEBI:52323"/>
        <dbReference type="ChEBI" id="CHEBI:53753"/>
        <dbReference type="ChEBI" id="CHEBI:75342"/>
    </reaction>
    <physiologicalReaction direction="left-to-right" evidence="34">
        <dbReference type="Rhea" id="RHEA:38328"/>
    </physiologicalReaction>
</comment>
<dbReference type="GO" id="GO:0005811">
    <property type="term" value="C:lipid droplet"/>
    <property type="evidence" value="ECO:0007669"/>
    <property type="project" value="UniProtKB-SubCell"/>
</dbReference>
<keyword evidence="13" id="KW-0812">Transmembrane</keyword>
<evidence type="ECO:0000259" key="43">
    <source>
        <dbReference type="PROSITE" id="PS51635"/>
    </source>
</evidence>
<feature type="short sequence motif" description="GXGXXG" evidence="41">
    <location>
        <begin position="14"/>
        <end position="19"/>
    </location>
</feature>
<proteinExistence type="predicted"/>
<dbReference type="PROSITE" id="PS51635">
    <property type="entry name" value="PNPLA"/>
    <property type="match status" value="1"/>
</dbReference>
<dbReference type="EC" id="3.1.1.3" evidence="9"/>
<dbReference type="PANTHER" id="PTHR12406:SF22">
    <property type="entry name" value="1-ACYLGLYCEROL-3-PHOSPHATE O-ACYLTRANSFERASE PNPLA3"/>
    <property type="match status" value="1"/>
</dbReference>
<evidence type="ECO:0000256" key="19">
    <source>
        <dbReference type="ARBA" id="ARBA00023180"/>
    </source>
</evidence>
<accession>A0A8D0Z962</accession>
<dbReference type="Proteomes" id="UP000694720">
    <property type="component" value="Unplaced"/>
</dbReference>
<comment type="catalytic activity">
    <reaction evidence="27">
        <text>1-(9Z-octadecenoyl)-sn-glycero-3-phosphate + (9Z)-octadecenoyl-CoA = 1,2-di-(9Z-octadecenoyl)-sn-glycero-3-phosphate + CoA</text>
        <dbReference type="Rhea" id="RHEA:37131"/>
        <dbReference type="ChEBI" id="CHEBI:57287"/>
        <dbReference type="ChEBI" id="CHEBI:57387"/>
        <dbReference type="ChEBI" id="CHEBI:74544"/>
        <dbReference type="ChEBI" id="CHEBI:74546"/>
    </reaction>
    <physiologicalReaction direction="left-to-right" evidence="27">
        <dbReference type="Rhea" id="RHEA:37132"/>
    </physiologicalReaction>
</comment>
<evidence type="ECO:0000256" key="5">
    <source>
        <dbReference type="ARBA" id="ARBA00004502"/>
    </source>
</evidence>
<evidence type="ECO:0000256" key="35">
    <source>
        <dbReference type="ARBA" id="ARBA00053171"/>
    </source>
</evidence>
<organism evidence="44 45">
    <name type="scientific">Sus scrofa</name>
    <name type="common">Pig</name>
    <dbReference type="NCBI Taxonomy" id="9823"/>
    <lineage>
        <taxon>Eukaryota</taxon>
        <taxon>Metazoa</taxon>
        <taxon>Chordata</taxon>
        <taxon>Craniata</taxon>
        <taxon>Vertebrata</taxon>
        <taxon>Euteleostomi</taxon>
        <taxon>Mammalia</taxon>
        <taxon>Eutheria</taxon>
        <taxon>Laurasiatheria</taxon>
        <taxon>Artiodactyla</taxon>
        <taxon>Suina</taxon>
        <taxon>Suidae</taxon>
        <taxon>Sus</taxon>
    </lineage>
</organism>
<comment type="catalytic activity">
    <reaction evidence="2">
        <text>a triacylglycerol + H2O = a diacylglycerol + a fatty acid + H(+)</text>
        <dbReference type="Rhea" id="RHEA:12044"/>
        <dbReference type="ChEBI" id="CHEBI:15377"/>
        <dbReference type="ChEBI" id="CHEBI:15378"/>
        <dbReference type="ChEBI" id="CHEBI:17855"/>
        <dbReference type="ChEBI" id="CHEBI:18035"/>
        <dbReference type="ChEBI" id="CHEBI:28868"/>
        <dbReference type="EC" id="3.1.1.3"/>
    </reaction>
</comment>
<evidence type="ECO:0000256" key="1">
    <source>
        <dbReference type="ARBA" id="ARBA00000816"/>
    </source>
</evidence>
<comment type="catalytic activity">
    <reaction evidence="33">
        <text>2 a 1-acylglycerol = a 1,2-diacylglycerol + glycerol</text>
        <dbReference type="Rhea" id="RHEA:44432"/>
        <dbReference type="ChEBI" id="CHEBI:17754"/>
        <dbReference type="ChEBI" id="CHEBI:35759"/>
        <dbReference type="ChEBI" id="CHEBI:49172"/>
    </reaction>
</comment>
<evidence type="ECO:0000256" key="24">
    <source>
        <dbReference type="ARBA" id="ARBA00032101"/>
    </source>
</evidence>
<feature type="domain" description="PNPLA" evidence="43">
    <location>
        <begin position="10"/>
        <end position="179"/>
    </location>
</feature>
<comment type="catalytic activity">
    <reaction evidence="25">
        <text>1-(9Z-octadecenoyl)-sn-glycero-3-phosphate + (5Z,8Z,11Z,14Z)-eicosatetraenoyl-CoA = 1-(9Z)-octadecenoyl-2-(5Z,8Z,11Z,14Z)-eicosatetraenoyl-sn-glycero-3-phosphate + CoA</text>
        <dbReference type="Rhea" id="RHEA:37443"/>
        <dbReference type="ChEBI" id="CHEBI:57287"/>
        <dbReference type="ChEBI" id="CHEBI:57368"/>
        <dbReference type="ChEBI" id="CHEBI:74544"/>
        <dbReference type="ChEBI" id="CHEBI:74928"/>
    </reaction>
    <physiologicalReaction direction="left-to-right" evidence="25">
        <dbReference type="Rhea" id="RHEA:37444"/>
    </physiologicalReaction>
</comment>
<keyword evidence="12" id="KW-0808">Transferase</keyword>
<comment type="catalytic activity">
    <reaction evidence="28">
        <text>1-(9Z-octadecenoyl)-glycerol + 1,3-di-(9Z-octadecenoyl)-glycerol = 1,2,3-tri-(9Z-octadecenoyl)-glycerol + glycerol</text>
        <dbReference type="Rhea" id="RHEA:38331"/>
        <dbReference type="ChEBI" id="CHEBI:17754"/>
        <dbReference type="ChEBI" id="CHEBI:53753"/>
        <dbReference type="ChEBI" id="CHEBI:75342"/>
        <dbReference type="ChEBI" id="CHEBI:75735"/>
    </reaction>
    <physiologicalReaction direction="left-to-right" evidence="28">
        <dbReference type="Rhea" id="RHEA:38332"/>
    </physiologicalReaction>
</comment>
<evidence type="ECO:0000256" key="2">
    <source>
        <dbReference type="ARBA" id="ARBA00001024"/>
    </source>
</evidence>
<dbReference type="SUPFAM" id="SSF52151">
    <property type="entry name" value="FabD/lysophospholipase-like"/>
    <property type="match status" value="1"/>
</dbReference>
<evidence type="ECO:0000256" key="37">
    <source>
        <dbReference type="ARBA" id="ARBA00078886"/>
    </source>
</evidence>
<keyword evidence="41" id="KW-0442">Lipid degradation</keyword>
<dbReference type="GO" id="GO:0036042">
    <property type="term" value="F:long-chain fatty acyl-CoA binding"/>
    <property type="evidence" value="ECO:0007669"/>
    <property type="project" value="UniProtKB-ARBA"/>
</dbReference>
<evidence type="ECO:0000256" key="36">
    <source>
        <dbReference type="ARBA" id="ARBA00060536"/>
    </source>
</evidence>
<evidence type="ECO:0000256" key="10">
    <source>
        <dbReference type="ARBA" id="ARBA00022516"/>
    </source>
</evidence>
<comment type="catalytic activity">
    <reaction evidence="31">
        <text>2 1-(9Z-octadecenoyl)-glycerol = 1,2-di-(9Z-octadecenoyl)-glycerol + glycerol</text>
        <dbReference type="Rhea" id="RHEA:38323"/>
        <dbReference type="ChEBI" id="CHEBI:17754"/>
        <dbReference type="ChEBI" id="CHEBI:52323"/>
        <dbReference type="ChEBI" id="CHEBI:75342"/>
    </reaction>
    <physiologicalReaction direction="left-to-right" evidence="31">
        <dbReference type="Rhea" id="RHEA:38324"/>
    </physiologicalReaction>
</comment>
<evidence type="ECO:0000256" key="7">
    <source>
        <dbReference type="ARBA" id="ARBA00013211"/>
    </source>
</evidence>
<comment type="catalytic activity">
    <reaction evidence="1">
        <text>1-(9Z-octadecenoyl)-sn-glycero-3-phosphate + hexadecanoyl-CoA = 1-(9Z)-octadecenoyl-2-hexadecanoyl-sn-glycero-3-phosphate + CoA</text>
        <dbReference type="Rhea" id="RHEA:37143"/>
        <dbReference type="ChEBI" id="CHEBI:57287"/>
        <dbReference type="ChEBI" id="CHEBI:57379"/>
        <dbReference type="ChEBI" id="CHEBI:74544"/>
        <dbReference type="ChEBI" id="CHEBI:74551"/>
    </reaction>
    <physiologicalReaction direction="left-to-right" evidence="1">
        <dbReference type="Rhea" id="RHEA:37144"/>
    </physiologicalReaction>
</comment>
<dbReference type="Proteomes" id="UP000694727">
    <property type="component" value="Unplaced"/>
</dbReference>
<evidence type="ECO:0000256" key="21">
    <source>
        <dbReference type="ARBA" id="ARBA00023264"/>
    </source>
</evidence>
<comment type="subcellular location">
    <subcellularLocation>
        <location evidence="5">Lipid droplet</location>
    </subcellularLocation>
    <subcellularLocation>
        <location evidence="4">Membrane</location>
        <topology evidence="4">Single-pass membrane protein</topology>
    </subcellularLocation>
</comment>
<evidence type="ECO:0000256" key="28">
    <source>
        <dbReference type="ARBA" id="ARBA00050245"/>
    </source>
</evidence>
<dbReference type="InterPro" id="IPR002641">
    <property type="entry name" value="PNPLA_dom"/>
</dbReference>
<evidence type="ECO:0000256" key="17">
    <source>
        <dbReference type="ARBA" id="ARBA00023098"/>
    </source>
</evidence>
<evidence type="ECO:0000256" key="33">
    <source>
        <dbReference type="ARBA" id="ARBA00052543"/>
    </source>
</evidence>
<dbReference type="GO" id="GO:0016020">
    <property type="term" value="C:membrane"/>
    <property type="evidence" value="ECO:0007669"/>
    <property type="project" value="UniProtKB-SubCell"/>
</dbReference>
<evidence type="ECO:0000256" key="3">
    <source>
        <dbReference type="ARBA" id="ARBA00001141"/>
    </source>
</evidence>
<dbReference type="Ensembl" id="ENSSSCT00025047815.1">
    <property type="protein sequence ID" value="ENSSSCP00025020496.1"/>
    <property type="gene ID" value="ENSSSCG00025035017.1"/>
</dbReference>
<dbReference type="InterPro" id="IPR033562">
    <property type="entry name" value="PLPL"/>
</dbReference>
<dbReference type="GO" id="GO:0003841">
    <property type="term" value="F:1-acylglycerol-3-phosphate O-acyltransferase activity"/>
    <property type="evidence" value="ECO:0007669"/>
    <property type="project" value="UniProtKB-EC"/>
</dbReference>
<feature type="short sequence motif" description="DGA/G" evidence="41">
    <location>
        <begin position="166"/>
        <end position="168"/>
    </location>
</feature>
<evidence type="ECO:0000256" key="4">
    <source>
        <dbReference type="ARBA" id="ARBA00004167"/>
    </source>
</evidence>
<comment type="catalytic activity">
    <reaction evidence="32">
        <text>a 1-acylglycerol + a 1,2-diacylglycerol = a triacylglycerol + glycerol</text>
        <dbReference type="Rhea" id="RHEA:44436"/>
        <dbReference type="ChEBI" id="CHEBI:17754"/>
        <dbReference type="ChEBI" id="CHEBI:17855"/>
        <dbReference type="ChEBI" id="CHEBI:35759"/>
        <dbReference type="ChEBI" id="CHEBI:49172"/>
    </reaction>
</comment>
<comment type="pathway">
    <text evidence="36">Glycerolipid metabolism.</text>
</comment>
<evidence type="ECO:0000256" key="25">
    <source>
        <dbReference type="ARBA" id="ARBA00048770"/>
    </source>
</evidence>